<dbReference type="InterPro" id="IPR044135">
    <property type="entry name" value="Met-tRNA-FMT_C"/>
</dbReference>
<feature type="binding site" evidence="5">
    <location>
        <begin position="109"/>
        <end position="112"/>
    </location>
    <ligand>
        <name>(6S)-5,6,7,8-tetrahydrofolate</name>
        <dbReference type="ChEBI" id="CHEBI:57453"/>
    </ligand>
</feature>
<dbReference type="CDD" id="cd08704">
    <property type="entry name" value="Met_tRNA_FMT_C"/>
    <property type="match status" value="1"/>
</dbReference>
<evidence type="ECO:0000256" key="1">
    <source>
        <dbReference type="ARBA" id="ARBA00010699"/>
    </source>
</evidence>
<dbReference type="Proteomes" id="UP000886381">
    <property type="component" value="Unassembled WGS sequence"/>
</dbReference>
<comment type="similarity">
    <text evidence="1 5">Belongs to the Fmt family.</text>
</comment>
<comment type="catalytic activity">
    <reaction evidence="5">
        <text>L-methionyl-tRNA(fMet) + (6R)-10-formyltetrahydrofolate = N-formyl-L-methionyl-tRNA(fMet) + (6S)-5,6,7,8-tetrahydrofolate + H(+)</text>
        <dbReference type="Rhea" id="RHEA:24380"/>
        <dbReference type="Rhea" id="RHEA-COMP:9952"/>
        <dbReference type="Rhea" id="RHEA-COMP:9953"/>
        <dbReference type="ChEBI" id="CHEBI:15378"/>
        <dbReference type="ChEBI" id="CHEBI:57453"/>
        <dbReference type="ChEBI" id="CHEBI:78530"/>
        <dbReference type="ChEBI" id="CHEBI:78844"/>
        <dbReference type="ChEBI" id="CHEBI:195366"/>
        <dbReference type="EC" id="2.1.2.9"/>
    </reaction>
</comment>
<dbReference type="InterPro" id="IPR041711">
    <property type="entry name" value="Met-tRNA-FMT_N"/>
</dbReference>
<dbReference type="PANTHER" id="PTHR11138:SF5">
    <property type="entry name" value="METHIONYL-TRNA FORMYLTRANSFERASE, MITOCHONDRIAL"/>
    <property type="match status" value="1"/>
</dbReference>
<evidence type="ECO:0000256" key="4">
    <source>
        <dbReference type="ARBA" id="ARBA00022917"/>
    </source>
</evidence>
<evidence type="ECO:0000313" key="8">
    <source>
        <dbReference type="EMBL" id="HDL59977.1"/>
    </source>
</evidence>
<dbReference type="Gene3D" id="3.40.50.12230">
    <property type="match status" value="1"/>
</dbReference>
<evidence type="ECO:0000259" key="7">
    <source>
        <dbReference type="Pfam" id="PF02911"/>
    </source>
</evidence>
<dbReference type="InterPro" id="IPR036477">
    <property type="entry name" value="Formyl_transf_N_sf"/>
</dbReference>
<dbReference type="SUPFAM" id="SSF53328">
    <property type="entry name" value="Formyltransferase"/>
    <property type="match status" value="1"/>
</dbReference>
<evidence type="ECO:0000256" key="5">
    <source>
        <dbReference type="HAMAP-Rule" id="MF_00182"/>
    </source>
</evidence>
<comment type="function">
    <text evidence="5">Attaches a formyl group to the free amino group of methionyl-tRNA(fMet). The formyl group appears to play a dual role in the initiator identity of N-formylmethionyl-tRNA by promoting its recognition by IF2 and preventing the misappropriation of this tRNA by the elongation apparatus.</text>
</comment>
<dbReference type="InterPro" id="IPR011034">
    <property type="entry name" value="Formyl_transferase-like_C_sf"/>
</dbReference>
<dbReference type="EMBL" id="DRDR01000038">
    <property type="protein sequence ID" value="HDL59977.1"/>
    <property type="molecule type" value="Genomic_DNA"/>
</dbReference>
<dbReference type="GO" id="GO:0004479">
    <property type="term" value="F:methionyl-tRNA formyltransferase activity"/>
    <property type="evidence" value="ECO:0007669"/>
    <property type="project" value="UniProtKB-UniRule"/>
</dbReference>
<dbReference type="InterPro" id="IPR005794">
    <property type="entry name" value="Fmt"/>
</dbReference>
<name>A0A7V0LTH8_UNCW3</name>
<dbReference type="GO" id="GO:0005829">
    <property type="term" value="C:cytosol"/>
    <property type="evidence" value="ECO:0007669"/>
    <property type="project" value="TreeGrafter"/>
</dbReference>
<evidence type="ECO:0000256" key="3">
    <source>
        <dbReference type="ARBA" id="ARBA00022679"/>
    </source>
</evidence>
<feature type="domain" description="Formyl transferase N-terminal" evidence="6">
    <location>
        <begin position="2"/>
        <end position="176"/>
    </location>
</feature>
<dbReference type="EC" id="2.1.2.9" evidence="2 5"/>
<dbReference type="HAMAP" id="MF_00182">
    <property type="entry name" value="Formyl_trans"/>
    <property type="match status" value="1"/>
</dbReference>
<accession>A0A7V0LTH8</accession>
<dbReference type="Pfam" id="PF00551">
    <property type="entry name" value="Formyl_trans_N"/>
    <property type="match status" value="1"/>
</dbReference>
<evidence type="ECO:0000256" key="2">
    <source>
        <dbReference type="ARBA" id="ARBA00012261"/>
    </source>
</evidence>
<gene>
    <name evidence="5" type="primary">fmt</name>
    <name evidence="8" type="ORF">ENH14_00815</name>
</gene>
<dbReference type="InterPro" id="IPR002376">
    <property type="entry name" value="Formyl_transf_N"/>
</dbReference>
<dbReference type="PANTHER" id="PTHR11138">
    <property type="entry name" value="METHIONYL-TRNA FORMYLTRANSFERASE"/>
    <property type="match status" value="1"/>
</dbReference>
<organism evidence="8">
    <name type="scientific">candidate division WOR-3 bacterium</name>
    <dbReference type="NCBI Taxonomy" id="2052148"/>
    <lineage>
        <taxon>Bacteria</taxon>
        <taxon>Bacteria division WOR-3</taxon>
    </lineage>
</organism>
<sequence length="307" mass="34412">MRWVYIGTGLFATSVLEKLYLSGLRPGLVVVPPDKRRGRGLKRRPVPVKEFAIEANIDYVECENLEEENCKKRLIDFNPDFLVVCDYGKILKREILAIPRIAPLNIHPSLLPKYRGAAPIERSILNGEKETGISIIIMNERIDAGELLLQEKVPIGEDETKGDLIVKLSVLVPELLKQAMEGLIKAEIRPHPQTGASSYAKKIKKEELFIDWNEDAVKVKNKINAFSPIPGARSKLNNEIIKILRARLSNKALSLSPGEIYVEHHTRLFVGTGKGVVEILEIQPPGKKIMLAKEFIQGRKLDGLSFS</sequence>
<protein>
    <recommendedName>
        <fullName evidence="2 5">Methionyl-tRNA formyltransferase</fullName>
        <ecNumber evidence="2 5">2.1.2.9</ecNumber>
    </recommendedName>
</protein>
<keyword evidence="3 5" id="KW-0808">Transferase</keyword>
<dbReference type="Pfam" id="PF02911">
    <property type="entry name" value="Formyl_trans_C"/>
    <property type="match status" value="1"/>
</dbReference>
<comment type="caution">
    <text evidence="8">The sequence shown here is derived from an EMBL/GenBank/DDBJ whole genome shotgun (WGS) entry which is preliminary data.</text>
</comment>
<evidence type="ECO:0000259" key="6">
    <source>
        <dbReference type="Pfam" id="PF00551"/>
    </source>
</evidence>
<dbReference type="InterPro" id="IPR005793">
    <property type="entry name" value="Formyl_trans_C"/>
</dbReference>
<keyword evidence="4 5" id="KW-0648">Protein biosynthesis</keyword>
<proteinExistence type="inferred from homology"/>
<feature type="domain" description="Formyl transferase C-terminal" evidence="7">
    <location>
        <begin position="202"/>
        <end position="299"/>
    </location>
</feature>
<dbReference type="CDD" id="cd08646">
    <property type="entry name" value="FMT_core_Met-tRNA-FMT_N"/>
    <property type="match status" value="1"/>
</dbReference>
<dbReference type="AlphaFoldDB" id="A0A7V0LTH8"/>
<dbReference type="NCBIfam" id="TIGR00460">
    <property type="entry name" value="fmt"/>
    <property type="match status" value="1"/>
</dbReference>
<dbReference type="SUPFAM" id="SSF50486">
    <property type="entry name" value="FMT C-terminal domain-like"/>
    <property type="match status" value="1"/>
</dbReference>
<reference evidence="8" key="1">
    <citation type="journal article" date="2020" name="mSystems">
        <title>Genome- and Community-Level Interaction Insights into Carbon Utilization and Element Cycling Functions of Hydrothermarchaeota in Hydrothermal Sediment.</title>
        <authorList>
            <person name="Zhou Z."/>
            <person name="Liu Y."/>
            <person name="Xu W."/>
            <person name="Pan J."/>
            <person name="Luo Z.H."/>
            <person name="Li M."/>
        </authorList>
    </citation>
    <scope>NUCLEOTIDE SEQUENCE [LARGE SCALE GENOMIC DNA]</scope>
    <source>
        <strain evidence="8">HyVt-28</strain>
    </source>
</reference>